<evidence type="ECO:0000313" key="4">
    <source>
        <dbReference type="Proteomes" id="UP001139485"/>
    </source>
</evidence>
<dbReference type="Proteomes" id="UP001139485">
    <property type="component" value="Unassembled WGS sequence"/>
</dbReference>
<proteinExistence type="predicted"/>
<feature type="domain" description="NADP-dependent oxidoreductase" evidence="2">
    <location>
        <begin position="13"/>
        <end position="310"/>
    </location>
</feature>
<accession>A0A9X2D497</accession>
<dbReference type="InterPro" id="IPR023210">
    <property type="entry name" value="NADP_OxRdtase_dom"/>
</dbReference>
<comment type="caution">
    <text evidence="3">The sequence shown here is derived from an EMBL/GenBank/DDBJ whole genome shotgun (WGS) entry which is preliminary data.</text>
</comment>
<dbReference type="InterPro" id="IPR050523">
    <property type="entry name" value="AKR_Detox_Biosynth"/>
</dbReference>
<name>A0A9X2D497_9ACTN</name>
<dbReference type="GO" id="GO:0016491">
    <property type="term" value="F:oxidoreductase activity"/>
    <property type="evidence" value="ECO:0007669"/>
    <property type="project" value="UniProtKB-KW"/>
</dbReference>
<dbReference type="InterPro" id="IPR020471">
    <property type="entry name" value="AKR"/>
</dbReference>
<keyword evidence="1" id="KW-0560">Oxidoreductase</keyword>
<dbReference type="AlphaFoldDB" id="A0A9X2D497"/>
<dbReference type="InterPro" id="IPR036812">
    <property type="entry name" value="NAD(P)_OxRdtase_dom_sf"/>
</dbReference>
<reference evidence="3" key="1">
    <citation type="submission" date="2022-05" db="EMBL/GenBank/DDBJ databases">
        <authorList>
            <person name="Tuo L."/>
        </authorList>
    </citation>
    <scope>NUCLEOTIDE SEQUENCE</scope>
    <source>
        <strain evidence="3">BSK12Z-4</strain>
    </source>
</reference>
<dbReference type="EMBL" id="JAMOIL010000001">
    <property type="protein sequence ID" value="MCM0619092.1"/>
    <property type="molecule type" value="Genomic_DNA"/>
</dbReference>
<dbReference type="PANTHER" id="PTHR43364">
    <property type="entry name" value="NADH-SPECIFIC METHYLGLYOXAL REDUCTASE-RELATED"/>
    <property type="match status" value="1"/>
</dbReference>
<dbReference type="Pfam" id="PF00248">
    <property type="entry name" value="Aldo_ket_red"/>
    <property type="match status" value="1"/>
</dbReference>
<gene>
    <name evidence="3" type="ORF">M8330_02135</name>
</gene>
<evidence type="ECO:0000259" key="2">
    <source>
        <dbReference type="Pfam" id="PF00248"/>
    </source>
</evidence>
<evidence type="ECO:0000313" key="3">
    <source>
        <dbReference type="EMBL" id="MCM0619092.1"/>
    </source>
</evidence>
<evidence type="ECO:0000256" key="1">
    <source>
        <dbReference type="ARBA" id="ARBA00023002"/>
    </source>
</evidence>
<dbReference type="PRINTS" id="PR00069">
    <property type="entry name" value="ALDKETRDTASE"/>
</dbReference>
<dbReference type="GO" id="GO:0005829">
    <property type="term" value="C:cytosol"/>
    <property type="evidence" value="ECO:0007669"/>
    <property type="project" value="UniProtKB-ARBA"/>
</dbReference>
<keyword evidence="4" id="KW-1185">Reference proteome</keyword>
<dbReference type="Gene3D" id="3.20.20.100">
    <property type="entry name" value="NADP-dependent oxidoreductase domain"/>
    <property type="match status" value="1"/>
</dbReference>
<dbReference type="PANTHER" id="PTHR43364:SF6">
    <property type="entry name" value="OXIDOREDUCTASE-RELATED"/>
    <property type="match status" value="1"/>
</dbReference>
<sequence>MVSLGSTGIDMHPLVLGTNVFGWTADTAASHQVLDAFADGGGTLIDTADVYSAWGEGHTGGESETVIGEWFAQGSNRDKLLVGTKVSQHPEFPGLSAPNVRKAIDASLQRLQTDHVDLYWAHFDDESTPLEETVAVFDEVVKSGKARFVAVSNYSAERVQQWIDIATAEGFDLPVALQPHYNLVTREPFESTLAPVAKANGLGVMPYFALASGFLTGKFRTLEDVKASARGAMTQGYFSTEGLAVVDAAAEIAAAHDVSIATVSLAWLAAQETVAGPIASARTTEQLGDLLAIGDLTLSAEEIATLDAVSAQVPTQS</sequence>
<protein>
    <submittedName>
        <fullName evidence="3">Aldo/keto reductase</fullName>
    </submittedName>
</protein>
<dbReference type="CDD" id="cd19081">
    <property type="entry name" value="AKR_AKR9C1"/>
    <property type="match status" value="1"/>
</dbReference>
<dbReference type="FunFam" id="3.20.20.100:FF:000004">
    <property type="entry name" value="Oxidoreductase, aldo/keto reductase"/>
    <property type="match status" value="1"/>
</dbReference>
<organism evidence="3 4">
    <name type="scientific">Nocardioides bruguierae</name>
    <dbReference type="NCBI Taxonomy" id="2945102"/>
    <lineage>
        <taxon>Bacteria</taxon>
        <taxon>Bacillati</taxon>
        <taxon>Actinomycetota</taxon>
        <taxon>Actinomycetes</taxon>
        <taxon>Propionibacteriales</taxon>
        <taxon>Nocardioidaceae</taxon>
        <taxon>Nocardioides</taxon>
    </lineage>
</organism>
<dbReference type="SUPFAM" id="SSF51430">
    <property type="entry name" value="NAD(P)-linked oxidoreductase"/>
    <property type="match status" value="1"/>
</dbReference>